<name>A0A6G1CBB8_9ORYZ</name>
<comment type="caution">
    <text evidence="1">The sequence shown here is derived from an EMBL/GenBank/DDBJ whole genome shotgun (WGS) entry which is preliminary data.</text>
</comment>
<reference evidence="1 2" key="1">
    <citation type="submission" date="2019-11" db="EMBL/GenBank/DDBJ databases">
        <title>Whole genome sequence of Oryza granulata.</title>
        <authorList>
            <person name="Li W."/>
        </authorList>
    </citation>
    <scope>NUCLEOTIDE SEQUENCE [LARGE SCALE GENOMIC DNA]</scope>
    <source>
        <strain evidence="2">cv. Menghai</strain>
        <tissue evidence="1">Leaf</tissue>
    </source>
</reference>
<dbReference type="EMBL" id="SPHZ02000010">
    <property type="protein sequence ID" value="KAF0897406.1"/>
    <property type="molecule type" value="Genomic_DNA"/>
</dbReference>
<dbReference type="AlphaFoldDB" id="A0A6G1CBB8"/>
<evidence type="ECO:0000313" key="1">
    <source>
        <dbReference type="EMBL" id="KAF0897406.1"/>
    </source>
</evidence>
<organism evidence="1 2">
    <name type="scientific">Oryza meyeriana var. granulata</name>
    <dbReference type="NCBI Taxonomy" id="110450"/>
    <lineage>
        <taxon>Eukaryota</taxon>
        <taxon>Viridiplantae</taxon>
        <taxon>Streptophyta</taxon>
        <taxon>Embryophyta</taxon>
        <taxon>Tracheophyta</taxon>
        <taxon>Spermatophyta</taxon>
        <taxon>Magnoliopsida</taxon>
        <taxon>Liliopsida</taxon>
        <taxon>Poales</taxon>
        <taxon>Poaceae</taxon>
        <taxon>BOP clade</taxon>
        <taxon>Oryzoideae</taxon>
        <taxon>Oryzeae</taxon>
        <taxon>Oryzinae</taxon>
        <taxon>Oryza</taxon>
        <taxon>Oryza meyeriana</taxon>
    </lineage>
</organism>
<dbReference type="Proteomes" id="UP000479710">
    <property type="component" value="Unassembled WGS sequence"/>
</dbReference>
<sequence>MELANVELDLDPIVAGVQSGLGLVPAVVPPSEPRLHRVEKTLKDTIEDKEIGGGLFCSQVF</sequence>
<protein>
    <submittedName>
        <fullName evidence="1">Uncharacterized protein</fullName>
    </submittedName>
</protein>
<gene>
    <name evidence="1" type="ORF">E2562_036942</name>
</gene>
<proteinExistence type="predicted"/>
<accession>A0A6G1CBB8</accession>
<evidence type="ECO:0000313" key="2">
    <source>
        <dbReference type="Proteomes" id="UP000479710"/>
    </source>
</evidence>
<keyword evidence="2" id="KW-1185">Reference proteome</keyword>